<accession>A0A0M0JX50</accession>
<protein>
    <submittedName>
        <fullName evidence="2">Uncharacterized protein</fullName>
    </submittedName>
</protein>
<organism evidence="2 3">
    <name type="scientific">Chrysochromulina tobinii</name>
    <dbReference type="NCBI Taxonomy" id="1460289"/>
    <lineage>
        <taxon>Eukaryota</taxon>
        <taxon>Haptista</taxon>
        <taxon>Haptophyta</taxon>
        <taxon>Prymnesiophyceae</taxon>
        <taxon>Prymnesiales</taxon>
        <taxon>Chrysochromulinaceae</taxon>
        <taxon>Chrysochromulina</taxon>
    </lineage>
</organism>
<dbReference type="Proteomes" id="UP000037460">
    <property type="component" value="Unassembled WGS sequence"/>
</dbReference>
<comment type="caution">
    <text evidence="2">The sequence shown here is derived from an EMBL/GenBank/DDBJ whole genome shotgun (WGS) entry which is preliminary data.</text>
</comment>
<keyword evidence="1" id="KW-0472">Membrane</keyword>
<evidence type="ECO:0000256" key="1">
    <source>
        <dbReference type="SAM" id="Phobius"/>
    </source>
</evidence>
<evidence type="ECO:0000313" key="2">
    <source>
        <dbReference type="EMBL" id="KOO30713.1"/>
    </source>
</evidence>
<sequence>MSGITIANYTFTTNAGLMFGPLDSMLALMGNRSHPSDSGVGPCSNWAATLAAYTDIQPTAGISIASLVDNTTCGDYAATTTSYWNSDTYADTFVRDAILGTGPVAGWNHESRRELLTKGAAYLVVRQSIFDRLRKGVDKCNEGARDAAVYDWEVAYALHSGNREGPEGRGSGSSTYGLADRRCWQFATCVTGTFPARANVLALEAWRRGVTALYAGQCMSALREMKLIKAQLTVPLVQGALREAHETDYGPAGGAHAADGIVEVAEGWAFLAAFLPELAQCDAGVAQLVSTNLALSLTGPWMSSGFKAVKEAMESQYACLGITCSDVGAMLTDNTFQPIADWRACSDEPVLYGLEVSRIVTYAVGLIAAVVVLAVILALLACALCYMCATKGKNTAPKRQGEENYIDVQMKG</sequence>
<gene>
    <name evidence="2" type="ORF">Ctob_016145</name>
</gene>
<keyword evidence="3" id="KW-1185">Reference proteome</keyword>
<proteinExistence type="predicted"/>
<reference evidence="3" key="1">
    <citation type="journal article" date="2015" name="PLoS Genet.">
        <title>Genome Sequence and Transcriptome Analyses of Chrysochromulina tobin: Metabolic Tools for Enhanced Algal Fitness in the Prominent Order Prymnesiales (Haptophyceae).</title>
        <authorList>
            <person name="Hovde B.T."/>
            <person name="Deodato C.R."/>
            <person name="Hunsperger H.M."/>
            <person name="Ryken S.A."/>
            <person name="Yost W."/>
            <person name="Jha R.K."/>
            <person name="Patterson J."/>
            <person name="Monnat R.J. Jr."/>
            <person name="Barlow S.B."/>
            <person name="Starkenburg S.R."/>
            <person name="Cattolico R.A."/>
        </authorList>
    </citation>
    <scope>NUCLEOTIDE SEQUENCE</scope>
    <source>
        <strain evidence="3">CCMP291</strain>
    </source>
</reference>
<evidence type="ECO:0000313" key="3">
    <source>
        <dbReference type="Proteomes" id="UP000037460"/>
    </source>
</evidence>
<name>A0A0M0JX50_9EUKA</name>
<dbReference type="AlphaFoldDB" id="A0A0M0JX50"/>
<dbReference type="EMBL" id="JWZX01002174">
    <property type="protein sequence ID" value="KOO30713.1"/>
    <property type="molecule type" value="Genomic_DNA"/>
</dbReference>
<feature type="transmembrane region" description="Helical" evidence="1">
    <location>
        <begin position="359"/>
        <end position="389"/>
    </location>
</feature>
<dbReference type="OrthoDB" id="436015at2759"/>
<keyword evidence="1" id="KW-0812">Transmembrane</keyword>
<keyword evidence="1" id="KW-1133">Transmembrane helix</keyword>